<protein>
    <submittedName>
        <fullName evidence="1">NYN domain-containing protein</fullName>
    </submittedName>
</protein>
<dbReference type="RefSeq" id="WP_212369542.1">
    <property type="nucleotide sequence ID" value="NZ_JAGSIE010000017.1"/>
</dbReference>
<reference evidence="1 2" key="1">
    <citation type="submission" date="2021-04" db="EMBL/GenBank/DDBJ databases">
        <title>Allobacillus sp. nov. SKP8-2 isolated from shrimp paste.</title>
        <authorList>
            <person name="Tanasupawat S."/>
            <person name="Yiamsombat S."/>
            <person name="Kanchanasin P."/>
            <person name="Kuncharoen N."/>
        </authorList>
    </citation>
    <scope>NUCLEOTIDE SEQUENCE [LARGE SCALE GENOMIC DNA]</scope>
    <source>
        <strain evidence="1 2">SKP8-2</strain>
    </source>
</reference>
<evidence type="ECO:0000313" key="2">
    <source>
        <dbReference type="Proteomes" id="UP000675431"/>
    </source>
</evidence>
<organism evidence="1 2">
    <name type="scientific">Allobacillus saliphilus</name>
    <dbReference type="NCBI Taxonomy" id="2912308"/>
    <lineage>
        <taxon>Bacteria</taxon>
        <taxon>Bacillati</taxon>
        <taxon>Bacillota</taxon>
        <taxon>Bacilli</taxon>
        <taxon>Bacillales</taxon>
        <taxon>Bacillaceae</taxon>
        <taxon>Allobacillus</taxon>
    </lineage>
</organism>
<dbReference type="EMBL" id="JAGSIE010000017">
    <property type="protein sequence ID" value="MBR7553821.1"/>
    <property type="molecule type" value="Genomic_DNA"/>
</dbReference>
<sequence>MIVLIVDGYNMIGDWPVLKKLKEKSLEEARAKLVELLAEFQAYMDYRIIVIFDAYNVKGPESRETFKKVQLIYTKENETADEAIEKLIKEVKNVKTKVYVATSDFQEQWTVFSQGALRKSARELFLEIQRMEKDIQIDLANNQKLAPKHKILLDQDLRSKFEEMRRGRK</sequence>
<dbReference type="InterPro" id="IPR010298">
    <property type="entry name" value="YacP-like"/>
</dbReference>
<dbReference type="PANTHER" id="PTHR34547">
    <property type="entry name" value="YACP-LIKE NYN DOMAIN PROTEIN"/>
    <property type="match status" value="1"/>
</dbReference>
<dbReference type="Pfam" id="PF05991">
    <property type="entry name" value="NYN_YacP"/>
    <property type="match status" value="1"/>
</dbReference>
<dbReference type="AlphaFoldDB" id="A0A941CVE4"/>
<comment type="caution">
    <text evidence="1">The sequence shown here is derived from an EMBL/GenBank/DDBJ whole genome shotgun (WGS) entry which is preliminary data.</text>
</comment>
<accession>A0A941CVE4</accession>
<name>A0A941CVE4_9BACI</name>
<dbReference type="PANTHER" id="PTHR34547:SF1">
    <property type="entry name" value="YACP-LIKE NYN DOMAIN PROTEIN"/>
    <property type="match status" value="1"/>
</dbReference>
<keyword evidence="2" id="KW-1185">Reference proteome</keyword>
<proteinExistence type="predicted"/>
<gene>
    <name evidence="1" type="ORF">KC820_06575</name>
</gene>
<dbReference type="Proteomes" id="UP000675431">
    <property type="component" value="Unassembled WGS sequence"/>
</dbReference>
<evidence type="ECO:0000313" key="1">
    <source>
        <dbReference type="EMBL" id="MBR7553821.1"/>
    </source>
</evidence>
<dbReference type="CDD" id="cd10912">
    <property type="entry name" value="PIN_YacP-like"/>
    <property type="match status" value="1"/>
</dbReference>